<dbReference type="Pfam" id="PF01926">
    <property type="entry name" value="MMR_HSR1"/>
    <property type="match status" value="2"/>
</dbReference>
<dbReference type="GO" id="GO:0042254">
    <property type="term" value="P:ribosome biogenesis"/>
    <property type="evidence" value="ECO:0007669"/>
    <property type="project" value="UniProtKB-KW"/>
</dbReference>
<gene>
    <name evidence="8 12" type="primary">der</name>
    <name evidence="12" type="ORF">ISQ19_02285</name>
</gene>
<feature type="binding site" evidence="8">
    <location>
        <begin position="61"/>
        <end position="65"/>
    </location>
    <ligand>
        <name>GTP</name>
        <dbReference type="ChEBI" id="CHEBI:37565"/>
        <label>1</label>
    </ligand>
</feature>
<evidence type="ECO:0000256" key="7">
    <source>
        <dbReference type="ARBA" id="ARBA00032345"/>
    </source>
</evidence>
<dbReference type="GO" id="GO:0005525">
    <property type="term" value="F:GTP binding"/>
    <property type="evidence" value="ECO:0007669"/>
    <property type="project" value="UniProtKB-UniRule"/>
</dbReference>
<evidence type="ECO:0000313" key="13">
    <source>
        <dbReference type="Proteomes" id="UP000785783"/>
    </source>
</evidence>
<evidence type="ECO:0000256" key="1">
    <source>
        <dbReference type="ARBA" id="ARBA00008279"/>
    </source>
</evidence>
<feature type="binding site" evidence="8">
    <location>
        <begin position="215"/>
        <end position="222"/>
    </location>
    <ligand>
        <name>GTP</name>
        <dbReference type="ChEBI" id="CHEBI:37565"/>
        <label>2</label>
    </ligand>
</feature>
<dbReference type="InterPro" id="IPR031166">
    <property type="entry name" value="G_ENGA"/>
</dbReference>
<feature type="binding site" evidence="8">
    <location>
        <begin position="124"/>
        <end position="127"/>
    </location>
    <ligand>
        <name>GTP</name>
        <dbReference type="ChEBI" id="CHEBI:37565"/>
        <label>1</label>
    </ligand>
</feature>
<comment type="similarity">
    <text evidence="1 8 9 10">Belongs to the TRAFAC class TrmE-Era-EngA-EngB-Septin-like GTPase superfamily. EngA (Der) GTPase family.</text>
</comment>
<evidence type="ECO:0000256" key="4">
    <source>
        <dbReference type="ARBA" id="ARBA00022737"/>
    </source>
</evidence>
<proteinExistence type="inferred from homology"/>
<dbReference type="Gene3D" id="3.30.300.20">
    <property type="match status" value="1"/>
</dbReference>
<dbReference type="Pfam" id="PF14714">
    <property type="entry name" value="KH_dom-like"/>
    <property type="match status" value="1"/>
</dbReference>
<dbReference type="PIRSF" id="PIRSF006485">
    <property type="entry name" value="GTP-binding_EngA"/>
    <property type="match status" value="1"/>
</dbReference>
<dbReference type="Gene3D" id="3.40.50.300">
    <property type="entry name" value="P-loop containing nucleotide triphosphate hydrolases"/>
    <property type="match status" value="2"/>
</dbReference>
<dbReference type="InterPro" id="IPR015946">
    <property type="entry name" value="KH_dom-like_a/b"/>
</dbReference>
<feature type="domain" description="EngA-type G" evidence="11">
    <location>
        <begin position="8"/>
        <end position="172"/>
    </location>
</feature>
<dbReference type="InterPro" id="IPR005225">
    <property type="entry name" value="Small_GTP-bd"/>
</dbReference>
<evidence type="ECO:0000256" key="9">
    <source>
        <dbReference type="PROSITE-ProRule" id="PRU01049"/>
    </source>
</evidence>
<dbReference type="CDD" id="cd01895">
    <property type="entry name" value="EngA2"/>
    <property type="match status" value="1"/>
</dbReference>
<dbReference type="FunFam" id="3.30.300.20:FF:000004">
    <property type="entry name" value="GTPase Der"/>
    <property type="match status" value="1"/>
</dbReference>
<dbReference type="PROSITE" id="PS51712">
    <property type="entry name" value="G_ENGA"/>
    <property type="match status" value="2"/>
</dbReference>
<feature type="binding site" evidence="8">
    <location>
        <begin position="334"/>
        <end position="337"/>
    </location>
    <ligand>
        <name>GTP</name>
        <dbReference type="ChEBI" id="CHEBI:37565"/>
        <label>2</label>
    </ligand>
</feature>
<evidence type="ECO:0000313" key="12">
    <source>
        <dbReference type="EMBL" id="MBL6761505.1"/>
    </source>
</evidence>
<dbReference type="InterPro" id="IPR016484">
    <property type="entry name" value="GTPase_Der"/>
</dbReference>
<dbReference type="FunFam" id="3.40.50.300:FF:000057">
    <property type="entry name" value="GTPase Der"/>
    <property type="match status" value="1"/>
</dbReference>
<dbReference type="PANTHER" id="PTHR43834:SF6">
    <property type="entry name" value="GTPASE DER"/>
    <property type="match status" value="1"/>
</dbReference>
<comment type="function">
    <text evidence="8 10">GTPase that plays an essential role in the late steps of ribosome biogenesis.</text>
</comment>
<dbReference type="Proteomes" id="UP000785783">
    <property type="component" value="Unassembled WGS sequence"/>
</dbReference>
<reference evidence="12" key="1">
    <citation type="submission" date="2020-10" db="EMBL/GenBank/DDBJ databases">
        <title>Microbiome of the Black Sea water column analyzed by genome centric metagenomics.</title>
        <authorList>
            <person name="Cabello-Yeves P.J."/>
            <person name="Callieri C."/>
            <person name="Picazo A."/>
            <person name="Mehrshad M."/>
            <person name="Haro-Moreno J.M."/>
            <person name="Roda-Garcia J."/>
            <person name="Dzembekova N."/>
            <person name="Slabakova V."/>
            <person name="Slabakova N."/>
            <person name="Moncheva S."/>
            <person name="Rodriguez-Valera F."/>
        </authorList>
    </citation>
    <scope>NUCLEOTIDE SEQUENCE</scope>
    <source>
        <strain evidence="12">BS307-5m-G5</strain>
    </source>
</reference>
<comment type="subunit">
    <text evidence="8">Associates with the 50S ribosomal subunit.</text>
</comment>
<dbReference type="EMBL" id="JADHOK010000016">
    <property type="protein sequence ID" value="MBL6761505.1"/>
    <property type="molecule type" value="Genomic_DNA"/>
</dbReference>
<feature type="binding site" evidence="8">
    <location>
        <begin position="14"/>
        <end position="21"/>
    </location>
    <ligand>
        <name>GTP</name>
        <dbReference type="ChEBI" id="CHEBI:37565"/>
        <label>1</label>
    </ligand>
</feature>
<sequence>MAETPHPFILAIVGRPNVGKSTLFNRLVGRRLALVDDQPGVTRDRRFGDAKLGDLRFQIIDTAGFEDGKAGSLEARMRAQTEAAIAEADMVLMLTDARVGILPEDELFARLLRKANVPVMLAANKAEGRAGDAGLNEAYRLGLGDPIALSAEHGNGTDELYTQIRDAQQAHKQAYEEAFGVVLEDADEDGFDPHFDPDAPFEDDPDKPLRVAILGRPNAGKSTLINYLLDDDRLLTGPEAGITRDSISVNWMWESDAAPNGARPITLWDTAGVRRKARVIEKLEKLSVADGLRAVKFAEVVVLLIDATSPFDKQDIQLADLVEREGRALVIAINKWDLKLDRKTVRQTVNDALLRALPRLRGVPVIMLSAQTGKGVEKLMPAVQRQYELWNARIGTAKLNRWLGEVIDRHPPPADKGRPVRLRYITQAKARPPTFVSFSSRGHAVPESYQRYLANSLRETFALDGIPLRIFIRKGKNPYEHK</sequence>
<dbReference type="InterPro" id="IPR032859">
    <property type="entry name" value="KH_dom-like"/>
</dbReference>
<protein>
    <recommendedName>
        <fullName evidence="2 8">GTPase Der</fullName>
    </recommendedName>
    <alternativeName>
        <fullName evidence="7 8">GTP-binding protein EngA</fullName>
    </alternativeName>
</protein>
<dbReference type="InterPro" id="IPR027417">
    <property type="entry name" value="P-loop_NTPase"/>
</dbReference>
<name>A0A937L6G5_9PROT</name>
<evidence type="ECO:0000256" key="5">
    <source>
        <dbReference type="ARBA" id="ARBA00022741"/>
    </source>
</evidence>
<organism evidence="12 13">
    <name type="scientific">PS1 clade bacterium</name>
    <dbReference type="NCBI Taxonomy" id="2175152"/>
    <lineage>
        <taxon>Bacteria</taxon>
        <taxon>Pseudomonadati</taxon>
        <taxon>Pseudomonadota</taxon>
        <taxon>Alphaproteobacteria</taxon>
        <taxon>PS1 clade</taxon>
    </lineage>
</organism>
<dbReference type="InterPro" id="IPR006073">
    <property type="entry name" value="GTP-bd"/>
</dbReference>
<keyword evidence="5 8" id="KW-0547">Nucleotide-binding</keyword>
<evidence type="ECO:0000256" key="10">
    <source>
        <dbReference type="RuleBase" id="RU004481"/>
    </source>
</evidence>
<dbReference type="HAMAP" id="MF_00195">
    <property type="entry name" value="GTPase_Der"/>
    <property type="match status" value="1"/>
</dbReference>
<evidence type="ECO:0000259" key="11">
    <source>
        <dbReference type="PROSITE" id="PS51712"/>
    </source>
</evidence>
<dbReference type="NCBIfam" id="TIGR03594">
    <property type="entry name" value="GTPase_EngA"/>
    <property type="match status" value="1"/>
</dbReference>
<evidence type="ECO:0000256" key="2">
    <source>
        <dbReference type="ARBA" id="ARBA00020953"/>
    </source>
</evidence>
<keyword evidence="3 8" id="KW-0690">Ribosome biogenesis</keyword>
<dbReference type="AlphaFoldDB" id="A0A937L6G5"/>
<keyword evidence="4 10" id="KW-0677">Repeat</keyword>
<dbReference type="PANTHER" id="PTHR43834">
    <property type="entry name" value="GTPASE DER"/>
    <property type="match status" value="1"/>
</dbReference>
<evidence type="ECO:0000256" key="8">
    <source>
        <dbReference type="HAMAP-Rule" id="MF_00195"/>
    </source>
</evidence>
<feature type="binding site" evidence="8">
    <location>
        <begin position="269"/>
        <end position="273"/>
    </location>
    <ligand>
        <name>GTP</name>
        <dbReference type="ChEBI" id="CHEBI:37565"/>
        <label>2</label>
    </ligand>
</feature>
<dbReference type="SUPFAM" id="SSF52540">
    <property type="entry name" value="P-loop containing nucleoside triphosphate hydrolases"/>
    <property type="match status" value="2"/>
</dbReference>
<feature type="domain" description="EngA-type G" evidence="11">
    <location>
        <begin position="209"/>
        <end position="391"/>
    </location>
</feature>
<evidence type="ECO:0000256" key="6">
    <source>
        <dbReference type="ARBA" id="ARBA00023134"/>
    </source>
</evidence>
<keyword evidence="6 8" id="KW-0342">GTP-binding</keyword>
<comment type="caution">
    <text evidence="12">The sequence shown here is derived from an EMBL/GenBank/DDBJ whole genome shotgun (WGS) entry which is preliminary data.</text>
</comment>
<evidence type="ECO:0000256" key="3">
    <source>
        <dbReference type="ARBA" id="ARBA00022517"/>
    </source>
</evidence>
<accession>A0A937L6G5</accession>
<dbReference type="CDD" id="cd01894">
    <property type="entry name" value="EngA1"/>
    <property type="match status" value="1"/>
</dbReference>
<dbReference type="NCBIfam" id="TIGR00231">
    <property type="entry name" value="small_GTP"/>
    <property type="match status" value="2"/>
</dbReference>